<dbReference type="AlphaFoldDB" id="A0A4S8QET4"/>
<dbReference type="OrthoDB" id="9760324at2"/>
<feature type="compositionally biased region" description="Basic residues" evidence="1">
    <location>
        <begin position="128"/>
        <end position="141"/>
    </location>
</feature>
<dbReference type="InterPro" id="IPR004007">
    <property type="entry name" value="DhaL_dom"/>
</dbReference>
<dbReference type="Pfam" id="PF13684">
    <property type="entry name" value="FakA-like_C"/>
    <property type="match status" value="1"/>
</dbReference>
<dbReference type="Pfam" id="PF02734">
    <property type="entry name" value="Dak2"/>
    <property type="match status" value="1"/>
</dbReference>
<dbReference type="Proteomes" id="UP000308760">
    <property type="component" value="Unassembled WGS sequence"/>
</dbReference>
<feature type="compositionally biased region" description="Basic and acidic residues" evidence="1">
    <location>
        <begin position="68"/>
        <end position="77"/>
    </location>
</feature>
<evidence type="ECO:0000313" key="3">
    <source>
        <dbReference type="EMBL" id="THV42918.1"/>
    </source>
</evidence>
<dbReference type="PANTHER" id="PTHR33434">
    <property type="entry name" value="DEGV DOMAIN-CONTAINING PROTEIN DR_1986-RELATED"/>
    <property type="match status" value="1"/>
</dbReference>
<name>A0A4S8QET4_9ACTN</name>
<accession>A0A4S8QET4</accession>
<dbReference type="SMART" id="SM01120">
    <property type="entry name" value="Dak2"/>
    <property type="match status" value="1"/>
</dbReference>
<feature type="region of interest" description="Disordered" evidence="1">
    <location>
        <begin position="1"/>
        <end position="145"/>
    </location>
</feature>
<dbReference type="PROSITE" id="PS51480">
    <property type="entry name" value="DHAL"/>
    <property type="match status" value="1"/>
</dbReference>
<feature type="compositionally biased region" description="Basic residues" evidence="1">
    <location>
        <begin position="9"/>
        <end position="40"/>
    </location>
</feature>
<dbReference type="SMART" id="SM01121">
    <property type="entry name" value="Dak1_2"/>
    <property type="match status" value="1"/>
</dbReference>
<evidence type="ECO:0000259" key="2">
    <source>
        <dbReference type="PROSITE" id="PS51480"/>
    </source>
</evidence>
<evidence type="ECO:0000256" key="1">
    <source>
        <dbReference type="SAM" id="MobiDB-lite"/>
    </source>
</evidence>
<dbReference type="InterPro" id="IPR036117">
    <property type="entry name" value="DhaL_dom_sf"/>
</dbReference>
<proteinExistence type="predicted"/>
<comment type="caution">
    <text evidence="3">The sequence shown here is derived from an EMBL/GenBank/DDBJ whole genome shotgun (WGS) entry which is preliminary data.</text>
</comment>
<keyword evidence="4" id="KW-1185">Reference proteome</keyword>
<feature type="compositionally biased region" description="Basic residues" evidence="1">
    <location>
        <begin position="83"/>
        <end position="116"/>
    </location>
</feature>
<reference evidence="4" key="1">
    <citation type="submission" date="2019-04" db="EMBL/GenBank/DDBJ databases">
        <title>Nocardioides xinjiangensis sp. nov.</title>
        <authorList>
            <person name="Liu S."/>
        </authorList>
    </citation>
    <scope>NUCLEOTIDE SEQUENCE [LARGE SCALE GENOMIC DNA]</scope>
    <source>
        <strain evidence="4">18</strain>
    </source>
</reference>
<evidence type="ECO:0000313" key="4">
    <source>
        <dbReference type="Proteomes" id="UP000308760"/>
    </source>
</evidence>
<feature type="compositionally biased region" description="Basic residues" evidence="1">
    <location>
        <begin position="51"/>
        <end position="67"/>
    </location>
</feature>
<organism evidence="3 4">
    <name type="scientific">Glycomyces buryatensis</name>
    <dbReference type="NCBI Taxonomy" id="2570927"/>
    <lineage>
        <taxon>Bacteria</taxon>
        <taxon>Bacillati</taxon>
        <taxon>Actinomycetota</taxon>
        <taxon>Actinomycetes</taxon>
        <taxon>Glycomycetales</taxon>
        <taxon>Glycomycetaceae</taxon>
        <taxon>Glycomyces</taxon>
    </lineage>
</organism>
<feature type="domain" description="DhaL" evidence="2">
    <location>
        <begin position="184"/>
        <end position="371"/>
    </location>
</feature>
<dbReference type="GO" id="GO:0006071">
    <property type="term" value="P:glycerol metabolic process"/>
    <property type="evidence" value="ECO:0007669"/>
    <property type="project" value="InterPro"/>
</dbReference>
<reference evidence="3 4" key="2">
    <citation type="submission" date="2019-05" db="EMBL/GenBank/DDBJ databases">
        <title>Glycomyces buryatensis sp. nov.</title>
        <authorList>
            <person name="Nikitina E."/>
        </authorList>
    </citation>
    <scope>NUCLEOTIDE SEQUENCE [LARGE SCALE GENOMIC DNA]</scope>
    <source>
        <strain evidence="3 4">18</strain>
    </source>
</reference>
<dbReference type="Gene3D" id="1.25.40.340">
    <property type="match status" value="1"/>
</dbReference>
<gene>
    <name evidence="3" type="ORF">FAB82_03990</name>
</gene>
<dbReference type="InterPro" id="IPR050270">
    <property type="entry name" value="DegV_domain_contain"/>
</dbReference>
<dbReference type="PANTHER" id="PTHR33434:SF4">
    <property type="entry name" value="PHOSPHATASE PROTEIN"/>
    <property type="match status" value="1"/>
</dbReference>
<protein>
    <submittedName>
        <fullName evidence="3">DAK2 domain-containing protein</fullName>
    </submittedName>
</protein>
<dbReference type="GO" id="GO:0004371">
    <property type="term" value="F:glycerone kinase activity"/>
    <property type="evidence" value="ECO:0007669"/>
    <property type="project" value="InterPro"/>
</dbReference>
<sequence length="706" mass="75186">MGRIDRGSPRVRHRQRPRQRGRHRHRLRRPAQCRSARRHRGLETGRPGSGLRRRDRRRTRRRDRRRRQYPELLDRRPPGPVPHLHRRRHHRLRGHRAGRRRPRRLRRHRPERRGRNGRGGPQLPALRRAVKHRPNHSRKPRACPAHHAGRAFSALWGAGPARAGVVSGPVSDIPEHGRQVLDADAMRQWAARGIETLTRHRRGVDELNVFPVADSDTATNMLATLQAAFQGATPGLTLPALMDEAASRALLAARGNSGVILAQMLRGLADAWTAAGIDSRGFAAGLRSATDAATAAVAVPTAGTILTVAETAASAAAKAAPFGLVSAARAAAEAAADAVAATPGQLPALARAGVVDAGGMALALLLEALVETLTGSVSTGALDLLERHRNRSGAQVEEVPRETGSEAFDYEVQYLLESDAERASELRHRLIELGDSVVIIGSRAAKSVTTFNVHVHVNDIGAAIEAGIERGRVHRISVTRFDDAYSRHHGGPASGHEEAGPFTLQRAVAAVTSLPQLRGLLESEGCPVAATASPDDVLAAIRAGGGPNAVVLVDDPAALDAVREAVGAARRDGYRVAVIPTGSIMQSLAAFAVHDAERPFDDDVIAMAEAAASCRTGEVRFDGGTVLGLVDGDVIHTGTDPAVAALDLVDRLCSAGAELVTVLAGSGSDAETVTALSDHVRRAWPLVELQQLPAGQDEPLILIGAE</sequence>
<dbReference type="InterPro" id="IPR033470">
    <property type="entry name" value="FakA-like_C"/>
</dbReference>
<dbReference type="EMBL" id="STGY01000010">
    <property type="protein sequence ID" value="THV42918.1"/>
    <property type="molecule type" value="Genomic_DNA"/>
</dbReference>
<dbReference type="SUPFAM" id="SSF101473">
    <property type="entry name" value="DhaL-like"/>
    <property type="match status" value="1"/>
</dbReference>
<dbReference type="Pfam" id="PF21645">
    <property type="entry name" value="FakA-like_M"/>
    <property type="match status" value="1"/>
</dbReference>
<dbReference type="InterPro" id="IPR048394">
    <property type="entry name" value="FakA-like_M"/>
</dbReference>